<dbReference type="CDD" id="cd00371">
    <property type="entry name" value="HMA"/>
    <property type="match status" value="1"/>
</dbReference>
<gene>
    <name evidence="3" type="ORF">SAMN04489740_4093</name>
</gene>
<evidence type="ECO:0000256" key="1">
    <source>
        <dbReference type="ARBA" id="ARBA00022723"/>
    </source>
</evidence>
<dbReference type="InterPro" id="IPR036163">
    <property type="entry name" value="HMA_dom_sf"/>
</dbReference>
<reference evidence="3 4" key="1">
    <citation type="submission" date="2016-10" db="EMBL/GenBank/DDBJ databases">
        <authorList>
            <person name="de Groot N.N."/>
        </authorList>
    </citation>
    <scope>NUCLEOTIDE SEQUENCE [LARGE SCALE GENOMIC DNA]</scope>
    <source>
        <strain evidence="3 4">DSM 22274</strain>
    </source>
</reference>
<dbReference type="PROSITE" id="PS01047">
    <property type="entry name" value="HMA_1"/>
    <property type="match status" value="1"/>
</dbReference>
<dbReference type="Proteomes" id="UP000182725">
    <property type="component" value="Unassembled WGS sequence"/>
</dbReference>
<dbReference type="PROSITE" id="PS50846">
    <property type="entry name" value="HMA_2"/>
    <property type="match status" value="1"/>
</dbReference>
<proteinExistence type="predicted"/>
<dbReference type="Gene3D" id="3.30.70.100">
    <property type="match status" value="1"/>
</dbReference>
<dbReference type="InterPro" id="IPR006121">
    <property type="entry name" value="HMA_dom"/>
</dbReference>
<evidence type="ECO:0000313" key="4">
    <source>
        <dbReference type="Proteomes" id="UP000182725"/>
    </source>
</evidence>
<protein>
    <submittedName>
        <fullName evidence="3">Copper chaperone CopZ</fullName>
    </submittedName>
</protein>
<dbReference type="AlphaFoldDB" id="A0A1H5PE80"/>
<dbReference type="Pfam" id="PF00403">
    <property type="entry name" value="HMA"/>
    <property type="match status" value="1"/>
</dbReference>
<keyword evidence="1" id="KW-0479">Metal-binding</keyword>
<evidence type="ECO:0000259" key="2">
    <source>
        <dbReference type="PROSITE" id="PS50846"/>
    </source>
</evidence>
<feature type="domain" description="HMA" evidence="2">
    <location>
        <begin position="36"/>
        <end position="102"/>
    </location>
</feature>
<dbReference type="RefSeq" id="WP_074713538.1">
    <property type="nucleotide sequence ID" value="NZ_FNTV01000002.1"/>
</dbReference>
<dbReference type="InterPro" id="IPR017969">
    <property type="entry name" value="Heavy-metal-associated_CS"/>
</dbReference>
<organism evidence="3 4">
    <name type="scientific">Arthrobacter alpinus</name>
    <dbReference type="NCBI Taxonomy" id="656366"/>
    <lineage>
        <taxon>Bacteria</taxon>
        <taxon>Bacillati</taxon>
        <taxon>Actinomycetota</taxon>
        <taxon>Actinomycetes</taxon>
        <taxon>Micrococcales</taxon>
        <taxon>Micrococcaceae</taxon>
        <taxon>Arthrobacter</taxon>
    </lineage>
</organism>
<dbReference type="EMBL" id="FNTV01000002">
    <property type="protein sequence ID" value="SEF11341.1"/>
    <property type="molecule type" value="Genomic_DNA"/>
</dbReference>
<dbReference type="SUPFAM" id="SSF55008">
    <property type="entry name" value="HMA, heavy metal-associated domain"/>
    <property type="match status" value="1"/>
</dbReference>
<accession>A0A1H5PE80</accession>
<sequence length="104" mass="10467">MCGTETPKDLKLTQTTESSCSCCSTETTEAKATGESGTAYSLEGLTCGHCVQSVEIAVAAIEGVESATVDLVAGGISTLMVSGPVLPEDIRSAVATAGYTVTKS</sequence>
<evidence type="ECO:0000313" key="3">
    <source>
        <dbReference type="EMBL" id="SEF11341.1"/>
    </source>
</evidence>
<dbReference type="GO" id="GO:0046872">
    <property type="term" value="F:metal ion binding"/>
    <property type="evidence" value="ECO:0007669"/>
    <property type="project" value="UniProtKB-KW"/>
</dbReference>
<name>A0A1H5PE80_9MICC</name>